<dbReference type="AlphaFoldDB" id="A0A1D8GN70"/>
<name>A0A1D8GN70_9FIRM</name>
<dbReference type="EMBL" id="CP017269">
    <property type="protein sequence ID" value="AOT72334.1"/>
    <property type="molecule type" value="Genomic_DNA"/>
</dbReference>
<dbReference type="Proteomes" id="UP000095743">
    <property type="component" value="Chromosome"/>
</dbReference>
<sequence>MANVSNEITSILASETFTSLLSSSNIQIVQLQAAIALLIKAGIPFDVAYSPGSRRLAPSAELTIFINPTTQINFVLSFAPGTTLFGGGVVT</sequence>
<reference evidence="1 2" key="1">
    <citation type="submission" date="2016-09" db="EMBL/GenBank/DDBJ databases">
        <title>Genomic analysis reveals versatility of anaerobic energy metabolism of Geosporobacter ferrireducens IRF9 of phylum Firmicutes.</title>
        <authorList>
            <person name="Kim S.-J."/>
        </authorList>
    </citation>
    <scope>NUCLEOTIDE SEQUENCE [LARGE SCALE GENOMIC DNA]</scope>
    <source>
        <strain evidence="1 2">IRF9</strain>
    </source>
</reference>
<dbReference type="RefSeq" id="WP_069980643.1">
    <property type="nucleotide sequence ID" value="NZ_CP017269.1"/>
</dbReference>
<dbReference type="OrthoDB" id="1954999at2"/>
<gene>
    <name evidence="1" type="ORF">Gferi_23970</name>
</gene>
<organism evidence="1 2">
    <name type="scientific">Geosporobacter ferrireducens</name>
    <dbReference type="NCBI Taxonomy" id="1424294"/>
    <lineage>
        <taxon>Bacteria</taxon>
        <taxon>Bacillati</taxon>
        <taxon>Bacillota</taxon>
        <taxon>Clostridia</taxon>
        <taxon>Peptostreptococcales</taxon>
        <taxon>Thermotaleaceae</taxon>
        <taxon>Geosporobacter</taxon>
    </lineage>
</organism>
<protein>
    <submittedName>
        <fullName evidence="1">Uncharacterized protein</fullName>
    </submittedName>
</protein>
<accession>A0A1D8GN70</accession>
<evidence type="ECO:0000313" key="2">
    <source>
        <dbReference type="Proteomes" id="UP000095743"/>
    </source>
</evidence>
<dbReference type="KEGG" id="gfe:Gferi_23970"/>
<keyword evidence="2" id="KW-1185">Reference proteome</keyword>
<proteinExistence type="predicted"/>
<evidence type="ECO:0000313" key="1">
    <source>
        <dbReference type="EMBL" id="AOT72334.1"/>
    </source>
</evidence>